<accession>A0ABV6MVF8</accession>
<gene>
    <name evidence="1" type="ORF">ACFFH7_21650</name>
</gene>
<organism evidence="1 2">
    <name type="scientific">Kutzneria chonburiensis</name>
    <dbReference type="NCBI Taxonomy" id="1483604"/>
    <lineage>
        <taxon>Bacteria</taxon>
        <taxon>Bacillati</taxon>
        <taxon>Actinomycetota</taxon>
        <taxon>Actinomycetes</taxon>
        <taxon>Pseudonocardiales</taxon>
        <taxon>Pseudonocardiaceae</taxon>
        <taxon>Kutzneria</taxon>
    </lineage>
</organism>
<comment type="caution">
    <text evidence="1">The sequence shown here is derived from an EMBL/GenBank/DDBJ whole genome shotgun (WGS) entry which is preliminary data.</text>
</comment>
<evidence type="ECO:0000313" key="2">
    <source>
        <dbReference type="Proteomes" id="UP001589810"/>
    </source>
</evidence>
<dbReference type="RefSeq" id="WP_273935608.1">
    <property type="nucleotide sequence ID" value="NZ_CP097263.1"/>
</dbReference>
<protein>
    <submittedName>
        <fullName evidence="1">Uncharacterized protein</fullName>
    </submittedName>
</protein>
<keyword evidence="2" id="KW-1185">Reference proteome</keyword>
<dbReference type="Proteomes" id="UP001589810">
    <property type="component" value="Unassembled WGS sequence"/>
</dbReference>
<name>A0ABV6MVF8_9PSEU</name>
<evidence type="ECO:0000313" key="1">
    <source>
        <dbReference type="EMBL" id="MFC0544124.1"/>
    </source>
</evidence>
<proteinExistence type="predicted"/>
<reference evidence="1 2" key="1">
    <citation type="submission" date="2024-09" db="EMBL/GenBank/DDBJ databases">
        <authorList>
            <person name="Sun Q."/>
            <person name="Mori K."/>
        </authorList>
    </citation>
    <scope>NUCLEOTIDE SEQUENCE [LARGE SCALE GENOMIC DNA]</scope>
    <source>
        <strain evidence="1 2">TBRC 1432</strain>
    </source>
</reference>
<dbReference type="EMBL" id="JBHLUD010000007">
    <property type="protein sequence ID" value="MFC0544124.1"/>
    <property type="molecule type" value="Genomic_DNA"/>
</dbReference>
<sequence>MALTDYTWDEHDDWAHSTRLHRDEIPGRAALTAPLLVTHPDDSAQILLVDPHPPGTWETWMFPYASMVLSGADIRQWCGDEVEFLRLAVGDTLATVADSVVRLRERLWPEYRDALATGYNNVLPHLRDSWGGEPVYRNFSLKFSNTSNSYTAYVFDYHRTVWPAGQYLPVPHVWVRIDEFAGRRVDGGFRFQGRKVSSNVPEVLDRMTGAFPR</sequence>